<feature type="transmembrane region" description="Helical" evidence="1">
    <location>
        <begin position="12"/>
        <end position="33"/>
    </location>
</feature>
<organism evidence="2 3">
    <name type="scientific">Gryllotalpicola daejeonensis</name>
    <dbReference type="NCBI Taxonomy" id="993087"/>
    <lineage>
        <taxon>Bacteria</taxon>
        <taxon>Bacillati</taxon>
        <taxon>Actinomycetota</taxon>
        <taxon>Actinomycetes</taxon>
        <taxon>Micrococcales</taxon>
        <taxon>Microbacteriaceae</taxon>
        <taxon>Gryllotalpicola</taxon>
    </lineage>
</organism>
<sequence>MPATAARRRRAPWVIAIVAAVVVLVAAGAVGWAQLQQPAAPAQTATRFWQLLADGKAEEALALTDTPAGSVPNGLLLTDAVYGKADRGIAHVEAGSFRRAGDQASGTITYSQHGTQRTSRVELALVHRGLLAKPTWQITNAPIAKVDVTVASGGHADKLSVDGRSLPLPGGDGKLAIPALPGTYTFAAGDSTGLFSPVPKQVAVAGANAAVTLGVAPSSALGTQAVAQATKLVNGCFASHTLSGCPLADGIRNIFNLTAEPSVSYALTRQPALAFDAKAMQVKSTRDGQITTTQTDTRNGTFSNTADFSVALDVTVSGGKVALAPHDGGVASSGMICVPGARSAAC</sequence>
<keyword evidence="1" id="KW-0812">Transmembrane</keyword>
<dbReference type="Proteomes" id="UP001415169">
    <property type="component" value="Unassembled WGS sequence"/>
</dbReference>
<keyword evidence="1" id="KW-1133">Transmembrane helix</keyword>
<proteinExistence type="predicted"/>
<gene>
    <name evidence="2" type="ORF">GCM10022286_21920</name>
</gene>
<evidence type="ECO:0000313" key="2">
    <source>
        <dbReference type="EMBL" id="GAA4162667.1"/>
    </source>
</evidence>
<reference evidence="2" key="2">
    <citation type="submission" date="2023-12" db="EMBL/GenBank/DDBJ databases">
        <authorList>
            <person name="Sun Q."/>
            <person name="Inoue M."/>
        </authorList>
    </citation>
    <scope>NUCLEOTIDE SEQUENCE</scope>
    <source>
        <strain evidence="2">JCM 17590</strain>
    </source>
</reference>
<keyword evidence="3" id="KW-1185">Reference proteome</keyword>
<protein>
    <submittedName>
        <fullName evidence="2">Uncharacterized protein</fullName>
    </submittedName>
</protein>
<keyword evidence="1" id="KW-0472">Membrane</keyword>
<dbReference type="EMBL" id="BAABBV010000001">
    <property type="protein sequence ID" value="GAA4162667.1"/>
    <property type="molecule type" value="Genomic_DNA"/>
</dbReference>
<comment type="caution">
    <text evidence="2">The sequence shown here is derived from an EMBL/GenBank/DDBJ whole genome shotgun (WGS) entry which is preliminary data.</text>
</comment>
<evidence type="ECO:0000256" key="1">
    <source>
        <dbReference type="SAM" id="Phobius"/>
    </source>
</evidence>
<reference evidence="2" key="1">
    <citation type="journal article" date="2014" name="Int. J. Syst. Evol. Microbiol.">
        <title>Complete genome of a new Firmicutes species belonging to the dominant human colonic microbiota ('Ruminococcus bicirculans') reveals two chromosomes and a selective capacity to utilize plant glucans.</title>
        <authorList>
            <consortium name="NISC Comparative Sequencing Program"/>
            <person name="Wegmann U."/>
            <person name="Louis P."/>
            <person name="Goesmann A."/>
            <person name="Henrissat B."/>
            <person name="Duncan S.H."/>
            <person name="Flint H.J."/>
        </authorList>
    </citation>
    <scope>NUCLEOTIDE SEQUENCE</scope>
    <source>
        <strain evidence="2">JCM 17590</strain>
    </source>
</reference>
<accession>A0ABP7ZL67</accession>
<name>A0ABP7ZL67_9MICO</name>
<evidence type="ECO:0000313" key="3">
    <source>
        <dbReference type="Proteomes" id="UP001415169"/>
    </source>
</evidence>
<dbReference type="RefSeq" id="WP_344791820.1">
    <property type="nucleotide sequence ID" value="NZ_BAABBV010000001.1"/>
</dbReference>